<dbReference type="Proteomes" id="UP001157733">
    <property type="component" value="Chromosome"/>
</dbReference>
<protein>
    <submittedName>
        <fullName evidence="1">Uncharacterized protein</fullName>
    </submittedName>
</protein>
<evidence type="ECO:0000313" key="1">
    <source>
        <dbReference type="EMBL" id="CAI2719268.1"/>
    </source>
</evidence>
<organism evidence="1 2">
    <name type="scientific">Nitrospina watsonii</name>
    <dbReference type="NCBI Taxonomy" id="1323948"/>
    <lineage>
        <taxon>Bacteria</taxon>
        <taxon>Pseudomonadati</taxon>
        <taxon>Nitrospinota/Tectimicrobiota group</taxon>
        <taxon>Nitrospinota</taxon>
        <taxon>Nitrospinia</taxon>
        <taxon>Nitrospinales</taxon>
        <taxon>Nitrospinaceae</taxon>
        <taxon>Nitrospina</taxon>
    </lineage>
</organism>
<keyword evidence="2" id="KW-1185">Reference proteome</keyword>
<sequence length="71" mass="8248">MGHCGPRVPSEISLAGLPARPARQAHTRVRHRHLQNLRNLLKVVISIFRFLYNLPYDILKGRYSKNNKFNP</sequence>
<evidence type="ECO:0000313" key="2">
    <source>
        <dbReference type="Proteomes" id="UP001157733"/>
    </source>
</evidence>
<proteinExistence type="predicted"/>
<reference evidence="1 2" key="1">
    <citation type="submission" date="2022-09" db="EMBL/GenBank/DDBJ databases">
        <authorList>
            <person name="Kop L."/>
        </authorList>
    </citation>
    <scope>NUCLEOTIDE SEQUENCE [LARGE SCALE GENOMIC DNA]</scope>
    <source>
        <strain evidence="1 2">347</strain>
    </source>
</reference>
<gene>
    <name evidence="1" type="ORF">NSPWAT_2412</name>
</gene>
<accession>A0ABM9HGC7</accession>
<name>A0ABM9HGC7_9BACT</name>
<dbReference type="EMBL" id="OX336137">
    <property type="protein sequence ID" value="CAI2719268.1"/>
    <property type="molecule type" value="Genomic_DNA"/>
</dbReference>